<sequence length="288" mass="31380">MNRFSELLGSRKPIWLLAPFAVTCSATPARAQTPSPLAEWQYSSGIQLQRLFEPKIPTWQVELGLGTQFAPAAPGLNRYRIQGGPGIDIRYKNRFFLSTGEGLGVNLFSFRHISFGTAISYDLGRSPHVDGEALNGLGTIHPAPELKVFATTVLTEGFPLTIRVDIRKQFGASFGYIGDVGAYMPMPGSSKTFSWFLGPTVTLADARYMNTYFGVSHAQAASSKYHYYHAHGGFRSAGIGISANYFVTPHVIINLNAAYERLLGSAAKSPITQTVNEGVVSLSALYKF</sequence>
<geneLocation type="plasmid" evidence="7 8">
    <name>pACRY02</name>
</geneLocation>
<evidence type="ECO:0000256" key="6">
    <source>
        <dbReference type="SAM" id="SignalP"/>
    </source>
</evidence>
<dbReference type="EMBL" id="CP000690">
    <property type="protein sequence ID" value="ABQ28994.1"/>
    <property type="molecule type" value="Genomic_DNA"/>
</dbReference>
<feature type="chain" id="PRO_5002681259" evidence="6">
    <location>
        <begin position="32"/>
        <end position="288"/>
    </location>
</feature>
<dbReference type="KEGG" id="acr:Acry_3385"/>
<dbReference type="AlphaFoldDB" id="A5FTR2"/>
<evidence type="ECO:0000256" key="1">
    <source>
        <dbReference type="ARBA" id="ARBA00004442"/>
    </source>
</evidence>
<evidence type="ECO:0000256" key="5">
    <source>
        <dbReference type="ARBA" id="ARBA00023237"/>
    </source>
</evidence>
<dbReference type="PANTHER" id="PTHR38776">
    <property type="entry name" value="MLTA-INTERACTING PROTEIN-RELATED"/>
    <property type="match status" value="1"/>
</dbReference>
<comment type="subcellular location">
    <subcellularLocation>
        <location evidence="1">Cell outer membrane</location>
    </subcellularLocation>
</comment>
<keyword evidence="3 6" id="KW-0732">Signal</keyword>
<comment type="similarity">
    <text evidence="2">Belongs to the MipA/OmpV family.</text>
</comment>
<organism evidence="7 8">
    <name type="scientific">Acidiphilium cryptum (strain JF-5)</name>
    <dbReference type="NCBI Taxonomy" id="349163"/>
    <lineage>
        <taxon>Bacteria</taxon>
        <taxon>Pseudomonadati</taxon>
        <taxon>Pseudomonadota</taxon>
        <taxon>Alphaproteobacteria</taxon>
        <taxon>Acetobacterales</taxon>
        <taxon>Acidocellaceae</taxon>
        <taxon>Acidiphilium</taxon>
    </lineage>
</organism>
<reference evidence="7 8" key="1">
    <citation type="submission" date="2007-05" db="EMBL/GenBank/DDBJ databases">
        <title>Complete sequence of plasmid2 pACRY02 of Acidiphilium cryptum JF-5.</title>
        <authorList>
            <consortium name="US DOE Joint Genome Institute"/>
            <person name="Copeland A."/>
            <person name="Lucas S."/>
            <person name="Lapidus A."/>
            <person name="Barry K."/>
            <person name="Detter J.C."/>
            <person name="Glavina del Rio T."/>
            <person name="Hammon N."/>
            <person name="Israni S."/>
            <person name="Dalin E."/>
            <person name="Tice H."/>
            <person name="Pitluck S."/>
            <person name="Sims D."/>
            <person name="Brettin T."/>
            <person name="Bruce D."/>
            <person name="Han C."/>
            <person name="Schmutz J."/>
            <person name="Larimer F."/>
            <person name="Land M."/>
            <person name="Hauser L."/>
            <person name="Kyrpides N."/>
            <person name="Kim E."/>
            <person name="Magnuson T."/>
            <person name="Richardson P."/>
        </authorList>
    </citation>
    <scope>NUCLEOTIDE SEQUENCE [LARGE SCALE GENOMIC DNA]</scope>
    <source>
        <strain evidence="7 8">JF-5</strain>
        <plasmid evidence="8">Plasmid pACRY02</plasmid>
    </source>
</reference>
<dbReference type="PANTHER" id="PTHR38776:SF1">
    <property type="entry name" value="MLTA-INTERACTING PROTEIN-RELATED"/>
    <property type="match status" value="1"/>
</dbReference>
<evidence type="ECO:0000313" key="8">
    <source>
        <dbReference type="Proteomes" id="UP000000245"/>
    </source>
</evidence>
<dbReference type="RefSeq" id="WP_011930660.1">
    <property type="nucleotide sequence ID" value="NC_009468.1"/>
</dbReference>
<evidence type="ECO:0000256" key="4">
    <source>
        <dbReference type="ARBA" id="ARBA00023136"/>
    </source>
</evidence>
<evidence type="ECO:0000313" key="7">
    <source>
        <dbReference type="EMBL" id="ABQ28994.1"/>
    </source>
</evidence>
<accession>A5FTR2</accession>
<keyword evidence="7" id="KW-0614">Plasmid</keyword>
<feature type="signal peptide" evidence="6">
    <location>
        <begin position="1"/>
        <end position="31"/>
    </location>
</feature>
<protein>
    <submittedName>
        <fullName evidence="7">MltA-interacting MipA family protein</fullName>
    </submittedName>
</protein>
<keyword evidence="5" id="KW-0998">Cell outer membrane</keyword>
<proteinExistence type="inferred from homology"/>
<dbReference type="HOGENOM" id="CLU_062990_1_1_5"/>
<keyword evidence="8" id="KW-1185">Reference proteome</keyword>
<evidence type="ECO:0000256" key="3">
    <source>
        <dbReference type="ARBA" id="ARBA00022729"/>
    </source>
</evidence>
<dbReference type="Pfam" id="PF06629">
    <property type="entry name" value="MipA"/>
    <property type="match status" value="1"/>
</dbReference>
<dbReference type="InterPro" id="IPR010583">
    <property type="entry name" value="MipA"/>
</dbReference>
<keyword evidence="4" id="KW-0472">Membrane</keyword>
<gene>
    <name evidence="7" type="ordered locus">Acry_3385</name>
</gene>
<name>A5FTR2_ACICJ</name>
<dbReference type="Proteomes" id="UP000000245">
    <property type="component" value="Plasmid pACRY02"/>
</dbReference>
<evidence type="ECO:0000256" key="2">
    <source>
        <dbReference type="ARBA" id="ARBA00005722"/>
    </source>
</evidence>
<dbReference type="GO" id="GO:0009279">
    <property type="term" value="C:cell outer membrane"/>
    <property type="evidence" value="ECO:0007669"/>
    <property type="project" value="UniProtKB-SubCell"/>
</dbReference>